<name>A0A2P2HZA3_9CRUS</name>
<reference evidence="5" key="1">
    <citation type="submission" date="2017-11" db="EMBL/GenBank/DDBJ databases">
        <title>The sensing device of the deep-sea amphipod.</title>
        <authorList>
            <person name="Kobayashi H."/>
            <person name="Nagahama T."/>
            <person name="Arai W."/>
            <person name="Sasagawa Y."/>
            <person name="Umeda M."/>
            <person name="Hayashi T."/>
            <person name="Nikaido I."/>
            <person name="Watanabe H."/>
            <person name="Oguri K."/>
            <person name="Kitazato H."/>
            <person name="Fujioka K."/>
            <person name="Kido Y."/>
            <person name="Takami H."/>
        </authorList>
    </citation>
    <scope>NUCLEOTIDE SEQUENCE</scope>
    <source>
        <tissue evidence="5">Whole body</tissue>
    </source>
</reference>
<feature type="region of interest" description="Disordered" evidence="2">
    <location>
        <begin position="248"/>
        <end position="286"/>
    </location>
</feature>
<sequence length="286" mass="32493">MSTRNISHLPSFECREPSRVDKNRFDGGTSCLVQDIYLHWRIIIIIMQDTNEDTEWNDILRAKGVLPPKEPEVTEEAIAEMIEQTIQDKQSAEGRLGGLSLEQLEEVEDDEDDALILEFRKRRLEEMMKDAKLAKFGEVLEISGVDFVDQVNKAGPGIHVFLHLYKQGIPQCTLINQHFTVLAAKFPKAKFIRSISTTCIPNFPDRNLPAVFVYYEGTAKRQFIGPKEFSERITADELEWQLASTGGISTDLEENPSGKRPVRDVMMSSLGGNSRRNNESSDDDDW</sequence>
<dbReference type="SUPFAM" id="SSF52833">
    <property type="entry name" value="Thioredoxin-like"/>
    <property type="match status" value="1"/>
</dbReference>
<dbReference type="InterPro" id="IPR036249">
    <property type="entry name" value="Thioredoxin-like_sf"/>
</dbReference>
<dbReference type="AlphaFoldDB" id="A0A2P2HZA3"/>
<dbReference type="GO" id="GO:0005737">
    <property type="term" value="C:cytoplasm"/>
    <property type="evidence" value="ECO:0007669"/>
    <property type="project" value="TreeGrafter"/>
</dbReference>
<evidence type="ECO:0000256" key="2">
    <source>
        <dbReference type="SAM" id="MobiDB-lite"/>
    </source>
</evidence>
<reference evidence="4" key="2">
    <citation type="journal article" date="2018" name="Biosci. Biotechnol. Biochem.">
        <title>Polysaccharide hydrolase of the hadal zone amphipods Hirondellea gigas.</title>
        <authorList>
            <person name="Kobayashi H."/>
            <person name="Nagahama T."/>
            <person name="Arai W."/>
            <person name="Sasagawa Y."/>
            <person name="Umeda M."/>
            <person name="Hayashi T."/>
            <person name="Nikaido I."/>
            <person name="Watanabe H."/>
            <person name="Oguri K."/>
            <person name="Kitazato H."/>
            <person name="Fujioka K."/>
            <person name="Kido Y."/>
            <person name="Takami H."/>
        </authorList>
    </citation>
    <scope>NUCLEOTIDE SEQUENCE</scope>
    <source>
        <tissue evidence="4">Whole body</tissue>
    </source>
</reference>
<dbReference type="EMBL" id="IACF01001406">
    <property type="protein sequence ID" value="LAB67108.1"/>
    <property type="molecule type" value="mRNA"/>
</dbReference>
<dbReference type="PANTHER" id="PTHR45809">
    <property type="entry name" value="VIRAL IAP-ASSOCIATED FACTOR HOMOLOG"/>
    <property type="match status" value="1"/>
</dbReference>
<feature type="domain" description="Phosducin" evidence="3">
    <location>
        <begin position="83"/>
        <end position="226"/>
    </location>
</feature>
<dbReference type="Pfam" id="PF02114">
    <property type="entry name" value="Phosducin"/>
    <property type="match status" value="1"/>
</dbReference>
<dbReference type="InterPro" id="IPR024253">
    <property type="entry name" value="Phosducin_thioredoxin-like_dom"/>
</dbReference>
<evidence type="ECO:0000259" key="3">
    <source>
        <dbReference type="Pfam" id="PF02114"/>
    </source>
</evidence>
<dbReference type="Gene3D" id="3.40.30.10">
    <property type="entry name" value="Glutaredoxin"/>
    <property type="match status" value="1"/>
</dbReference>
<accession>A0A2P2HZA3</accession>
<dbReference type="GO" id="GO:0006457">
    <property type="term" value="P:protein folding"/>
    <property type="evidence" value="ECO:0007669"/>
    <property type="project" value="TreeGrafter"/>
</dbReference>
<protein>
    <submittedName>
        <fullName evidence="4">Viral IAP-associated factor homolog</fullName>
    </submittedName>
</protein>
<dbReference type="PANTHER" id="PTHR45809:SF3">
    <property type="entry name" value="VIRAL IAP-ASSOCIATED FACTOR HOMOLOG"/>
    <property type="match status" value="1"/>
</dbReference>
<comment type="similarity">
    <text evidence="1">Belongs to the phosducin family.</text>
</comment>
<dbReference type="InterPro" id="IPR051498">
    <property type="entry name" value="Phosducin-like_chap/apop_reg"/>
</dbReference>
<evidence type="ECO:0000313" key="4">
    <source>
        <dbReference type="EMBL" id="LAB67108.1"/>
    </source>
</evidence>
<evidence type="ECO:0000313" key="5">
    <source>
        <dbReference type="EMBL" id="LAC20895.1"/>
    </source>
</evidence>
<evidence type="ECO:0000256" key="1">
    <source>
        <dbReference type="ARBA" id="ARBA00009686"/>
    </source>
</evidence>
<dbReference type="EMBL" id="IACT01001550">
    <property type="protein sequence ID" value="LAC20895.1"/>
    <property type="molecule type" value="mRNA"/>
</dbReference>
<dbReference type="CDD" id="cd02988">
    <property type="entry name" value="Phd_like_VIAF"/>
    <property type="match status" value="1"/>
</dbReference>
<organism evidence="4">
    <name type="scientific">Hirondellea gigas</name>
    <dbReference type="NCBI Taxonomy" id="1518452"/>
    <lineage>
        <taxon>Eukaryota</taxon>
        <taxon>Metazoa</taxon>
        <taxon>Ecdysozoa</taxon>
        <taxon>Arthropoda</taxon>
        <taxon>Crustacea</taxon>
        <taxon>Multicrustacea</taxon>
        <taxon>Malacostraca</taxon>
        <taxon>Eumalacostraca</taxon>
        <taxon>Peracarida</taxon>
        <taxon>Amphipoda</taxon>
        <taxon>Amphilochidea</taxon>
        <taxon>Lysianassida</taxon>
        <taxon>Lysianassidira</taxon>
        <taxon>Lysianassoidea</taxon>
        <taxon>Lysianassidae</taxon>
        <taxon>Hirondellea</taxon>
    </lineage>
</organism>
<proteinExistence type="evidence at transcript level"/>